<feature type="compositionally biased region" description="Low complexity" evidence="6">
    <location>
        <begin position="1"/>
        <end position="12"/>
    </location>
</feature>
<dbReference type="EMBL" id="CAKOAT010157933">
    <property type="protein sequence ID" value="CAH8347771.1"/>
    <property type="molecule type" value="Genomic_DNA"/>
</dbReference>
<evidence type="ECO:0000256" key="2">
    <source>
        <dbReference type="ARBA" id="ARBA00023015"/>
    </source>
</evidence>
<protein>
    <recommendedName>
        <fullName evidence="5">Protein BZR1 homolog</fullName>
    </recommendedName>
    <alternativeName>
        <fullName evidence="5">Protein BRASSINAZOLE-RESISTANT 1 homolog</fullName>
    </alternativeName>
</protein>
<sequence>MTSDGATSTSASARRKPSWRERENNRRRERRRAEASKIYNGLRAQEVCTTTTTDILWLYGADFSSLQSCETSPRGPAEMSPNAAANEFQGIGQSSEFKFENSQVKPWEGERIHDVGMEDLELTLGNGKARG</sequence>
<proteinExistence type="inferred from homology"/>
<keyword evidence="9" id="KW-1185">Reference proteome</keyword>
<dbReference type="InterPro" id="IPR008540">
    <property type="entry name" value="BES1_N"/>
</dbReference>
<feature type="region of interest" description="Disordered" evidence="6">
    <location>
        <begin position="1"/>
        <end position="32"/>
    </location>
</feature>
<evidence type="ECO:0000256" key="3">
    <source>
        <dbReference type="ARBA" id="ARBA00023125"/>
    </source>
</evidence>
<keyword evidence="5" id="KW-1070">Brassinosteroid signaling pathway</keyword>
<dbReference type="PANTHER" id="PTHR31506">
    <property type="entry name" value="BES1/BZR1 HOMOLOG PROTEIN 3-RELATED"/>
    <property type="match status" value="1"/>
</dbReference>
<evidence type="ECO:0000256" key="1">
    <source>
        <dbReference type="ARBA" id="ARBA00005909"/>
    </source>
</evidence>
<evidence type="ECO:0000313" key="8">
    <source>
        <dbReference type="EMBL" id="CAH8347771.1"/>
    </source>
</evidence>
<dbReference type="Proteomes" id="UP001642260">
    <property type="component" value="Unassembled WGS sequence"/>
</dbReference>
<reference evidence="8 9" key="1">
    <citation type="submission" date="2022-03" db="EMBL/GenBank/DDBJ databases">
        <authorList>
            <person name="Macdonald S."/>
            <person name="Ahmed S."/>
            <person name="Newling K."/>
        </authorList>
    </citation>
    <scope>NUCLEOTIDE SEQUENCE [LARGE SCALE GENOMIC DNA]</scope>
</reference>
<dbReference type="AlphaFoldDB" id="A0ABC8K3U5"/>
<dbReference type="GO" id="GO:0003677">
    <property type="term" value="F:DNA binding"/>
    <property type="evidence" value="ECO:0007669"/>
    <property type="project" value="UniProtKB-UniRule"/>
</dbReference>
<comment type="function">
    <text evidence="5">Functions in brassinosteroid signaling. May function as transcriptional repressor.</text>
</comment>
<accession>A0ABC8K3U5</accession>
<comment type="similarity">
    <text evidence="1 5">Belongs to the BZR/LAT61 family.</text>
</comment>
<name>A0ABC8K3U5_ERUVS</name>
<keyword evidence="4 5" id="KW-0804">Transcription</keyword>
<dbReference type="InterPro" id="IPR033264">
    <property type="entry name" value="BZR"/>
</dbReference>
<feature type="domain" description="BES1/BZR1 plant transcription factor N-terminal" evidence="7">
    <location>
        <begin position="13"/>
        <end position="45"/>
    </location>
</feature>
<keyword evidence="3 5" id="KW-0238">DNA-binding</keyword>
<evidence type="ECO:0000313" key="9">
    <source>
        <dbReference type="Proteomes" id="UP001642260"/>
    </source>
</evidence>
<evidence type="ECO:0000259" key="7">
    <source>
        <dbReference type="Pfam" id="PF05687"/>
    </source>
</evidence>
<dbReference type="GO" id="GO:0005634">
    <property type="term" value="C:nucleus"/>
    <property type="evidence" value="ECO:0007669"/>
    <property type="project" value="UniProtKB-SubCell"/>
</dbReference>
<evidence type="ECO:0000256" key="6">
    <source>
        <dbReference type="SAM" id="MobiDB-lite"/>
    </source>
</evidence>
<comment type="caution">
    <text evidence="8">The sequence shown here is derived from an EMBL/GenBank/DDBJ whole genome shotgun (WGS) entry which is preliminary data.</text>
</comment>
<gene>
    <name evidence="8" type="ORF">ERUC_LOCUS17209</name>
</gene>
<dbReference type="GO" id="GO:0003700">
    <property type="term" value="F:DNA-binding transcription factor activity"/>
    <property type="evidence" value="ECO:0007669"/>
    <property type="project" value="UniProtKB-UniRule"/>
</dbReference>
<evidence type="ECO:0000256" key="4">
    <source>
        <dbReference type="ARBA" id="ARBA00023163"/>
    </source>
</evidence>
<feature type="compositionally biased region" description="Basic and acidic residues" evidence="6">
    <location>
        <begin position="18"/>
        <end position="32"/>
    </location>
</feature>
<keyword evidence="2 5" id="KW-0805">Transcription regulation</keyword>
<dbReference type="PANTHER" id="PTHR31506:SF22">
    <property type="entry name" value="PROTEIN BRASSINAZOLE-RESISTANT 2"/>
    <property type="match status" value="1"/>
</dbReference>
<organism evidence="8 9">
    <name type="scientific">Eruca vesicaria subsp. sativa</name>
    <name type="common">Garden rocket</name>
    <name type="synonym">Eruca sativa</name>
    <dbReference type="NCBI Taxonomy" id="29727"/>
    <lineage>
        <taxon>Eukaryota</taxon>
        <taxon>Viridiplantae</taxon>
        <taxon>Streptophyta</taxon>
        <taxon>Embryophyta</taxon>
        <taxon>Tracheophyta</taxon>
        <taxon>Spermatophyta</taxon>
        <taxon>Magnoliopsida</taxon>
        <taxon>eudicotyledons</taxon>
        <taxon>Gunneridae</taxon>
        <taxon>Pentapetalae</taxon>
        <taxon>rosids</taxon>
        <taxon>malvids</taxon>
        <taxon>Brassicales</taxon>
        <taxon>Brassicaceae</taxon>
        <taxon>Brassiceae</taxon>
        <taxon>Eruca</taxon>
    </lineage>
</organism>
<dbReference type="GO" id="GO:0009742">
    <property type="term" value="P:brassinosteroid mediated signaling pathway"/>
    <property type="evidence" value="ECO:0007669"/>
    <property type="project" value="UniProtKB-UniRule"/>
</dbReference>
<comment type="subcellular location">
    <subcellularLocation>
        <location evidence="5">Nucleus</location>
    </subcellularLocation>
</comment>
<dbReference type="Pfam" id="PF05687">
    <property type="entry name" value="BES1_N"/>
    <property type="match status" value="1"/>
</dbReference>
<evidence type="ECO:0000256" key="5">
    <source>
        <dbReference type="RuleBase" id="RU369040"/>
    </source>
</evidence>